<keyword evidence="1" id="KW-0732">Signal</keyword>
<dbReference type="SUPFAM" id="SSF49777">
    <property type="entry name" value="PEBP-like"/>
    <property type="match status" value="1"/>
</dbReference>
<gene>
    <name evidence="2" type="ORF">N656DRAFT_821221</name>
</gene>
<protein>
    <submittedName>
        <fullName evidence="2">PEBP-like protein</fullName>
    </submittedName>
</protein>
<organism evidence="2 3">
    <name type="scientific">Canariomyces notabilis</name>
    <dbReference type="NCBI Taxonomy" id="2074819"/>
    <lineage>
        <taxon>Eukaryota</taxon>
        <taxon>Fungi</taxon>
        <taxon>Dikarya</taxon>
        <taxon>Ascomycota</taxon>
        <taxon>Pezizomycotina</taxon>
        <taxon>Sordariomycetes</taxon>
        <taxon>Sordariomycetidae</taxon>
        <taxon>Sordariales</taxon>
        <taxon>Chaetomiaceae</taxon>
        <taxon>Canariomyces</taxon>
    </lineage>
</organism>
<name>A0AAN6THN0_9PEZI</name>
<dbReference type="GO" id="GO:0046578">
    <property type="term" value="P:regulation of Ras protein signal transduction"/>
    <property type="evidence" value="ECO:0007669"/>
    <property type="project" value="TreeGrafter"/>
</dbReference>
<dbReference type="RefSeq" id="XP_064672159.1">
    <property type="nucleotide sequence ID" value="XM_064818418.1"/>
</dbReference>
<dbReference type="PANTHER" id="PTHR11362:SF141">
    <property type="entry name" value="PHOSPHATIDYLETHANOLAMINE-BINDING PROTEIN"/>
    <property type="match status" value="1"/>
</dbReference>
<dbReference type="Gene3D" id="3.90.280.10">
    <property type="entry name" value="PEBP-like"/>
    <property type="match status" value="1"/>
</dbReference>
<feature type="signal peptide" evidence="1">
    <location>
        <begin position="1"/>
        <end position="20"/>
    </location>
</feature>
<dbReference type="InterPro" id="IPR008914">
    <property type="entry name" value="PEBP"/>
</dbReference>
<feature type="chain" id="PRO_5042962800" evidence="1">
    <location>
        <begin position="21"/>
        <end position="197"/>
    </location>
</feature>
<dbReference type="InterPro" id="IPR035810">
    <property type="entry name" value="PEBP_euk"/>
</dbReference>
<reference evidence="2" key="2">
    <citation type="submission" date="2023-05" db="EMBL/GenBank/DDBJ databases">
        <authorList>
            <consortium name="Lawrence Berkeley National Laboratory"/>
            <person name="Steindorff A."/>
            <person name="Hensen N."/>
            <person name="Bonometti L."/>
            <person name="Westerberg I."/>
            <person name="Brannstrom I.O."/>
            <person name="Guillou S."/>
            <person name="Cros-Aarteil S."/>
            <person name="Calhoun S."/>
            <person name="Haridas S."/>
            <person name="Kuo A."/>
            <person name="Mondo S."/>
            <person name="Pangilinan J."/>
            <person name="Riley R."/>
            <person name="Labutti K."/>
            <person name="Andreopoulos B."/>
            <person name="Lipzen A."/>
            <person name="Chen C."/>
            <person name="Yanf M."/>
            <person name="Daum C."/>
            <person name="Ng V."/>
            <person name="Clum A."/>
            <person name="Ohm R."/>
            <person name="Martin F."/>
            <person name="Silar P."/>
            <person name="Natvig D."/>
            <person name="Lalanne C."/>
            <person name="Gautier V."/>
            <person name="Ament-Velasquez S.L."/>
            <person name="Kruys A."/>
            <person name="Hutchinson M.I."/>
            <person name="Powell A.J."/>
            <person name="Barry K."/>
            <person name="Miller A.N."/>
            <person name="Grigoriev I.V."/>
            <person name="Debuchy R."/>
            <person name="Gladieux P."/>
            <person name="Thoren M.H."/>
            <person name="Johannesson H."/>
        </authorList>
    </citation>
    <scope>NUCLEOTIDE SEQUENCE</scope>
    <source>
        <strain evidence="2">CBS 508.74</strain>
    </source>
</reference>
<dbReference type="GO" id="GO:0030414">
    <property type="term" value="F:peptidase inhibitor activity"/>
    <property type="evidence" value="ECO:0007669"/>
    <property type="project" value="TreeGrafter"/>
</dbReference>
<dbReference type="Proteomes" id="UP001302812">
    <property type="component" value="Unassembled WGS sequence"/>
</dbReference>
<dbReference type="GO" id="GO:0030162">
    <property type="term" value="P:regulation of proteolysis"/>
    <property type="evidence" value="ECO:0007669"/>
    <property type="project" value="TreeGrafter"/>
</dbReference>
<accession>A0AAN6THN0</accession>
<dbReference type="GeneID" id="89942545"/>
<dbReference type="AlphaFoldDB" id="A0AAN6THN0"/>
<dbReference type="CDD" id="cd00866">
    <property type="entry name" value="PEBP_euk"/>
    <property type="match status" value="1"/>
</dbReference>
<dbReference type="EMBL" id="MU853336">
    <property type="protein sequence ID" value="KAK4114589.1"/>
    <property type="molecule type" value="Genomic_DNA"/>
</dbReference>
<comment type="caution">
    <text evidence="2">The sequence shown here is derived from an EMBL/GenBank/DDBJ whole genome shotgun (WGS) entry which is preliminary data.</text>
</comment>
<evidence type="ECO:0000313" key="2">
    <source>
        <dbReference type="EMBL" id="KAK4114589.1"/>
    </source>
</evidence>
<reference evidence="2" key="1">
    <citation type="journal article" date="2023" name="Mol. Phylogenet. Evol.">
        <title>Genome-scale phylogeny and comparative genomics of the fungal order Sordariales.</title>
        <authorList>
            <person name="Hensen N."/>
            <person name="Bonometti L."/>
            <person name="Westerberg I."/>
            <person name="Brannstrom I.O."/>
            <person name="Guillou S."/>
            <person name="Cros-Aarteil S."/>
            <person name="Calhoun S."/>
            <person name="Haridas S."/>
            <person name="Kuo A."/>
            <person name="Mondo S."/>
            <person name="Pangilinan J."/>
            <person name="Riley R."/>
            <person name="LaButti K."/>
            <person name="Andreopoulos B."/>
            <person name="Lipzen A."/>
            <person name="Chen C."/>
            <person name="Yan M."/>
            <person name="Daum C."/>
            <person name="Ng V."/>
            <person name="Clum A."/>
            <person name="Steindorff A."/>
            <person name="Ohm R.A."/>
            <person name="Martin F."/>
            <person name="Silar P."/>
            <person name="Natvig D.O."/>
            <person name="Lalanne C."/>
            <person name="Gautier V."/>
            <person name="Ament-Velasquez S.L."/>
            <person name="Kruys A."/>
            <person name="Hutchinson M.I."/>
            <person name="Powell A.J."/>
            <person name="Barry K."/>
            <person name="Miller A.N."/>
            <person name="Grigoriev I.V."/>
            <person name="Debuchy R."/>
            <person name="Gladieux P."/>
            <person name="Hiltunen Thoren M."/>
            <person name="Johannesson H."/>
        </authorList>
    </citation>
    <scope>NUCLEOTIDE SEQUENCE</scope>
    <source>
        <strain evidence="2">CBS 508.74</strain>
    </source>
</reference>
<dbReference type="Pfam" id="PF01161">
    <property type="entry name" value="PBP"/>
    <property type="match status" value="1"/>
</dbReference>
<dbReference type="InterPro" id="IPR036610">
    <property type="entry name" value="PEBP-like_sf"/>
</dbReference>
<evidence type="ECO:0000256" key="1">
    <source>
        <dbReference type="SAM" id="SignalP"/>
    </source>
</evidence>
<keyword evidence="3" id="KW-1185">Reference proteome</keyword>
<proteinExistence type="predicted"/>
<dbReference type="GO" id="GO:0005543">
    <property type="term" value="F:phospholipid binding"/>
    <property type="evidence" value="ECO:0007669"/>
    <property type="project" value="TreeGrafter"/>
</dbReference>
<dbReference type="PANTHER" id="PTHR11362">
    <property type="entry name" value="PHOSPHATIDYLETHANOLAMINE-BINDING PROTEIN"/>
    <property type="match status" value="1"/>
</dbReference>
<sequence>MYFSGVALIPAILLSSIVSAQTPVGFVPEVKEKLEVIFGTKAVQTPGASFTRAETARQPTIGTKDAALAAGTYLWMMIDLDVPSNFQNPSSGPRRTNLHAMVAGFQPSSAASTNGIYTLTPPASSSSAIVPYVGPAPPRETPPYAHRYVSLLYETPAGFSATRQQVGQTLGFDLAKFVAAVGLTSPPIRANYFNVTG</sequence>
<evidence type="ECO:0000313" key="3">
    <source>
        <dbReference type="Proteomes" id="UP001302812"/>
    </source>
</evidence>